<keyword evidence="2" id="KW-0328">Glycosyltransferase</keyword>
<dbReference type="GO" id="GO:0016757">
    <property type="term" value="F:glycosyltransferase activity"/>
    <property type="evidence" value="ECO:0007669"/>
    <property type="project" value="UniProtKB-KW"/>
</dbReference>
<dbReference type="EMBL" id="BMTD01000019">
    <property type="protein sequence ID" value="GGV18252.1"/>
    <property type="molecule type" value="Genomic_DNA"/>
</dbReference>
<dbReference type="Proteomes" id="UP000618795">
    <property type="component" value="Unassembled WGS sequence"/>
</dbReference>
<evidence type="ECO:0000256" key="4">
    <source>
        <dbReference type="SAM" id="MobiDB-lite"/>
    </source>
</evidence>
<reference evidence="5" key="1">
    <citation type="journal article" date="2014" name="Int. J. Syst. Evol. Microbiol.">
        <title>Complete genome sequence of Corynebacterium casei LMG S-19264T (=DSM 44701T), isolated from a smear-ripened cheese.</title>
        <authorList>
            <consortium name="US DOE Joint Genome Institute (JGI-PGF)"/>
            <person name="Walter F."/>
            <person name="Albersmeier A."/>
            <person name="Kalinowski J."/>
            <person name="Ruckert C."/>
        </authorList>
    </citation>
    <scope>NUCLEOTIDE SEQUENCE</scope>
    <source>
        <strain evidence="5">JCM 4369</strain>
    </source>
</reference>
<dbReference type="PANTHER" id="PTHR12526">
    <property type="entry name" value="GLYCOSYLTRANSFERASE"/>
    <property type="match status" value="1"/>
</dbReference>
<dbReference type="CDD" id="cd03801">
    <property type="entry name" value="GT4_PimA-like"/>
    <property type="match status" value="1"/>
</dbReference>
<comment type="caution">
    <text evidence="5">The sequence shown here is derived from an EMBL/GenBank/DDBJ whole genome shotgun (WGS) entry which is preliminary data.</text>
</comment>
<dbReference type="AlphaFoldDB" id="A0A918II24"/>
<dbReference type="SUPFAM" id="SSF53756">
    <property type="entry name" value="UDP-Glycosyltransferase/glycogen phosphorylase"/>
    <property type="match status" value="1"/>
</dbReference>
<protein>
    <recommendedName>
        <fullName evidence="1">D-inositol 3-phosphate glycosyltransferase</fullName>
    </recommendedName>
</protein>
<organism evidence="5 6">
    <name type="scientific">Streptomyces filipinensis</name>
    <dbReference type="NCBI Taxonomy" id="66887"/>
    <lineage>
        <taxon>Bacteria</taxon>
        <taxon>Bacillati</taxon>
        <taxon>Actinomycetota</taxon>
        <taxon>Actinomycetes</taxon>
        <taxon>Kitasatosporales</taxon>
        <taxon>Streptomycetaceae</taxon>
        <taxon>Streptomyces</taxon>
    </lineage>
</organism>
<feature type="compositionally biased region" description="Low complexity" evidence="4">
    <location>
        <begin position="391"/>
        <end position="446"/>
    </location>
</feature>
<evidence type="ECO:0000313" key="5">
    <source>
        <dbReference type="EMBL" id="GGV18252.1"/>
    </source>
</evidence>
<evidence type="ECO:0000256" key="3">
    <source>
        <dbReference type="ARBA" id="ARBA00022679"/>
    </source>
</evidence>
<evidence type="ECO:0000256" key="1">
    <source>
        <dbReference type="ARBA" id="ARBA00021292"/>
    </source>
</evidence>
<gene>
    <name evidence="5" type="ORF">GCM10010260_67530</name>
</gene>
<feature type="compositionally biased region" description="Pro residues" evidence="4">
    <location>
        <begin position="488"/>
        <end position="499"/>
    </location>
</feature>
<dbReference type="PANTHER" id="PTHR12526:SF510">
    <property type="entry name" value="D-INOSITOL 3-PHOSPHATE GLYCOSYLTRANSFERASE"/>
    <property type="match status" value="1"/>
</dbReference>
<feature type="region of interest" description="Disordered" evidence="4">
    <location>
        <begin position="390"/>
        <end position="499"/>
    </location>
</feature>
<evidence type="ECO:0000256" key="2">
    <source>
        <dbReference type="ARBA" id="ARBA00022676"/>
    </source>
</evidence>
<keyword evidence="3" id="KW-0808">Transferase</keyword>
<reference evidence="5" key="2">
    <citation type="submission" date="2020-09" db="EMBL/GenBank/DDBJ databases">
        <authorList>
            <person name="Sun Q."/>
            <person name="Ohkuma M."/>
        </authorList>
    </citation>
    <scope>NUCLEOTIDE SEQUENCE</scope>
    <source>
        <strain evidence="5">JCM 4369</strain>
    </source>
</reference>
<evidence type="ECO:0000313" key="6">
    <source>
        <dbReference type="Proteomes" id="UP000618795"/>
    </source>
</evidence>
<accession>A0A918II24</accession>
<dbReference type="Gene3D" id="3.40.50.2000">
    <property type="entry name" value="Glycogen Phosphorylase B"/>
    <property type="match status" value="2"/>
</dbReference>
<proteinExistence type="predicted"/>
<keyword evidence="6" id="KW-1185">Reference proteome</keyword>
<name>A0A918II24_9ACTN</name>
<sequence>MLCDLSGMGLGGVPVFNEQISMALAARGHDVTLLTVTPVNDGHEGVKLHTVEPPKGQVEGRHWLEQQCATKRPTVFGLPDPNQQPFDLIIGHSRFSGPAAVAIRDSWYPNARVAHFLHTSPERLPFFKYVGDAGKATEKAARDSGIERVVMARVDVVVGVGPLLTDEAKRLAATNQQVPSAHELVPGTVIEPLVQHAQRQEGPLQLLGLGRAGDTLKGFEDAAQAVKLLNARGLAAHLTIRGAPKEDLARLQEELREHGGEHVTVLPFSTHRDALKNDIRQADALIMPSKHEGFGLVATEALGHGVPVLVNEDSGAARFLQDANRVPSQLGAPCVVPEPANPAHRIRAWAKAIRQLKEQLPQRTEDAAQLREILKSYSWEHAADSLVQASTTAPAPATGPGAPEQARATVQGPEGTVVQTTTQTIQTSQTIETTQATQTTQSTAPQSPLAKAAALTSRGRSTTGVTPQGTKGVGGPGQGPANAARPQPQQPPKPQGPSR</sequence>
<dbReference type="Pfam" id="PF20706">
    <property type="entry name" value="GT4-conflict"/>
    <property type="match status" value="1"/>
</dbReference>